<evidence type="ECO:0000256" key="3">
    <source>
        <dbReference type="ARBA" id="ARBA00022833"/>
    </source>
</evidence>
<keyword evidence="3" id="KW-0862">Zinc</keyword>
<protein>
    <recommendedName>
        <fullName evidence="5">PHD-type zinc finger plants domain-containing protein</fullName>
    </recommendedName>
</protein>
<evidence type="ECO:0000313" key="7">
    <source>
        <dbReference type="Proteomes" id="UP001497516"/>
    </source>
</evidence>
<sequence length="139" mass="15560">MADDRHSQQTAGVVVCCMCGDVGFSEKLFRCNKCRHRFQHSYCSNYYNHQLAEPVEQCDWCQSEEMRNATSSRKSQDAGGAGSSNNKRSQYSGLKIKQQQQVDDEIRGPSSPAAGRNHGGLPSPKPSTRRYKLLKDVLC</sequence>
<keyword evidence="7" id="KW-1185">Reference proteome</keyword>
<dbReference type="SUPFAM" id="SSF57903">
    <property type="entry name" value="FYVE/PHD zinc finger"/>
    <property type="match status" value="1"/>
</dbReference>
<dbReference type="InterPro" id="IPR011011">
    <property type="entry name" value="Znf_FYVE_PHD"/>
</dbReference>
<dbReference type="GO" id="GO:0008270">
    <property type="term" value="F:zinc ion binding"/>
    <property type="evidence" value="ECO:0007669"/>
    <property type="project" value="UniProtKB-KW"/>
</dbReference>
<dbReference type="PANTHER" id="PTHR33779">
    <property type="entry name" value="EXPRESSED PROTEIN"/>
    <property type="match status" value="1"/>
</dbReference>
<dbReference type="InterPro" id="IPR056874">
    <property type="entry name" value="PHD_dom_pln"/>
</dbReference>
<proteinExistence type="predicted"/>
<evidence type="ECO:0000256" key="4">
    <source>
        <dbReference type="SAM" id="MobiDB-lite"/>
    </source>
</evidence>
<dbReference type="Proteomes" id="UP001497516">
    <property type="component" value="Chromosome 4"/>
</dbReference>
<keyword evidence="2" id="KW-0863">Zinc-finger</keyword>
<accession>A0AAV2E5G5</accession>
<evidence type="ECO:0000256" key="2">
    <source>
        <dbReference type="ARBA" id="ARBA00022771"/>
    </source>
</evidence>
<dbReference type="EMBL" id="OZ034817">
    <property type="protein sequence ID" value="CAL1381181.1"/>
    <property type="molecule type" value="Genomic_DNA"/>
</dbReference>
<evidence type="ECO:0000259" key="5">
    <source>
        <dbReference type="Pfam" id="PF25054"/>
    </source>
</evidence>
<feature type="region of interest" description="Disordered" evidence="4">
    <location>
        <begin position="69"/>
        <end position="132"/>
    </location>
</feature>
<name>A0AAV2E5G5_9ROSI</name>
<dbReference type="Pfam" id="PF25054">
    <property type="entry name" value="PHD_pln"/>
    <property type="match status" value="1"/>
</dbReference>
<reference evidence="6 7" key="1">
    <citation type="submission" date="2024-04" db="EMBL/GenBank/DDBJ databases">
        <authorList>
            <person name="Fracassetti M."/>
        </authorList>
    </citation>
    <scope>NUCLEOTIDE SEQUENCE [LARGE SCALE GENOMIC DNA]</scope>
</reference>
<evidence type="ECO:0000256" key="1">
    <source>
        <dbReference type="ARBA" id="ARBA00022723"/>
    </source>
</evidence>
<dbReference type="AlphaFoldDB" id="A0AAV2E5G5"/>
<dbReference type="PANTHER" id="PTHR33779:SF11">
    <property type="entry name" value="OS04G0551600 PROTEIN"/>
    <property type="match status" value="1"/>
</dbReference>
<organism evidence="6 7">
    <name type="scientific">Linum trigynum</name>
    <dbReference type="NCBI Taxonomy" id="586398"/>
    <lineage>
        <taxon>Eukaryota</taxon>
        <taxon>Viridiplantae</taxon>
        <taxon>Streptophyta</taxon>
        <taxon>Embryophyta</taxon>
        <taxon>Tracheophyta</taxon>
        <taxon>Spermatophyta</taxon>
        <taxon>Magnoliopsida</taxon>
        <taxon>eudicotyledons</taxon>
        <taxon>Gunneridae</taxon>
        <taxon>Pentapetalae</taxon>
        <taxon>rosids</taxon>
        <taxon>fabids</taxon>
        <taxon>Malpighiales</taxon>
        <taxon>Linaceae</taxon>
        <taxon>Linum</taxon>
    </lineage>
</organism>
<feature type="domain" description="PHD-type zinc finger plants" evidence="5">
    <location>
        <begin position="17"/>
        <end position="61"/>
    </location>
</feature>
<gene>
    <name evidence="6" type="ORF">LTRI10_LOCUS22579</name>
</gene>
<feature type="compositionally biased region" description="Polar residues" evidence="4">
    <location>
        <begin position="83"/>
        <end position="101"/>
    </location>
</feature>
<keyword evidence="1" id="KW-0479">Metal-binding</keyword>
<evidence type="ECO:0000313" key="6">
    <source>
        <dbReference type="EMBL" id="CAL1381181.1"/>
    </source>
</evidence>